<feature type="compositionally biased region" description="Polar residues" evidence="1">
    <location>
        <begin position="180"/>
        <end position="197"/>
    </location>
</feature>
<evidence type="ECO:0000313" key="5">
    <source>
        <dbReference type="Proteomes" id="UP001221142"/>
    </source>
</evidence>
<feature type="signal peptide" evidence="3">
    <location>
        <begin position="1"/>
        <end position="19"/>
    </location>
</feature>
<dbReference type="EMBL" id="JARKIF010000010">
    <property type="protein sequence ID" value="KAJ7628519.1"/>
    <property type="molecule type" value="Genomic_DNA"/>
</dbReference>
<sequence>MALWFFLAFAFLLPSSSIAKLTVDDFSNPPTSCEPFVIKWEGGKSPYTLSVLNADDSSSIEVLGSSQITSYAWHVDVNAGTSIKIQVTDDSGTSASSNSLVVQSGDSNCLWSLPSSQTPTLSLTKTSTASWSAVSQTHSSTSRSSASTTPFSSSGPSSSSDPTPSPSQTLTPSSTESQSAVLSSQSAGNGTSLGSTSADNAAQAVGTQRTSSSVAIAVIALFAGLAVVGAGAAVVGRVRAARARAARARTAAASATW</sequence>
<keyword evidence="2" id="KW-0812">Transmembrane</keyword>
<accession>A0AAD7BR47</accession>
<feature type="chain" id="PRO_5041897476" description="Mid2 domain-containing protein" evidence="3">
    <location>
        <begin position="20"/>
        <end position="257"/>
    </location>
</feature>
<evidence type="ECO:0000313" key="4">
    <source>
        <dbReference type="EMBL" id="KAJ7628519.1"/>
    </source>
</evidence>
<feature type="region of interest" description="Disordered" evidence="1">
    <location>
        <begin position="136"/>
        <end position="197"/>
    </location>
</feature>
<organism evidence="4 5">
    <name type="scientific">Roridomyces roridus</name>
    <dbReference type="NCBI Taxonomy" id="1738132"/>
    <lineage>
        <taxon>Eukaryota</taxon>
        <taxon>Fungi</taxon>
        <taxon>Dikarya</taxon>
        <taxon>Basidiomycota</taxon>
        <taxon>Agaricomycotina</taxon>
        <taxon>Agaricomycetes</taxon>
        <taxon>Agaricomycetidae</taxon>
        <taxon>Agaricales</taxon>
        <taxon>Marasmiineae</taxon>
        <taxon>Mycenaceae</taxon>
        <taxon>Roridomyces</taxon>
    </lineage>
</organism>
<proteinExistence type="predicted"/>
<dbReference type="AlphaFoldDB" id="A0AAD7BR47"/>
<evidence type="ECO:0008006" key="6">
    <source>
        <dbReference type="Google" id="ProtNLM"/>
    </source>
</evidence>
<keyword evidence="5" id="KW-1185">Reference proteome</keyword>
<name>A0AAD7BR47_9AGAR</name>
<comment type="caution">
    <text evidence="4">The sequence shown here is derived from an EMBL/GenBank/DDBJ whole genome shotgun (WGS) entry which is preliminary data.</text>
</comment>
<protein>
    <recommendedName>
        <fullName evidence="6">Mid2 domain-containing protein</fullName>
    </recommendedName>
</protein>
<feature type="transmembrane region" description="Helical" evidence="2">
    <location>
        <begin position="214"/>
        <end position="235"/>
    </location>
</feature>
<evidence type="ECO:0000256" key="1">
    <source>
        <dbReference type="SAM" id="MobiDB-lite"/>
    </source>
</evidence>
<evidence type="ECO:0000256" key="2">
    <source>
        <dbReference type="SAM" id="Phobius"/>
    </source>
</evidence>
<dbReference type="Proteomes" id="UP001221142">
    <property type="component" value="Unassembled WGS sequence"/>
</dbReference>
<keyword evidence="3" id="KW-0732">Signal</keyword>
<keyword evidence="2" id="KW-1133">Transmembrane helix</keyword>
<keyword evidence="2" id="KW-0472">Membrane</keyword>
<feature type="compositionally biased region" description="Low complexity" evidence="1">
    <location>
        <begin position="136"/>
        <end position="179"/>
    </location>
</feature>
<gene>
    <name evidence="4" type="ORF">FB45DRAFT_1059264</name>
</gene>
<evidence type="ECO:0000256" key="3">
    <source>
        <dbReference type="SAM" id="SignalP"/>
    </source>
</evidence>
<reference evidence="4" key="1">
    <citation type="submission" date="2023-03" db="EMBL/GenBank/DDBJ databases">
        <title>Massive genome expansion in bonnet fungi (Mycena s.s.) driven by repeated elements and novel gene families across ecological guilds.</title>
        <authorList>
            <consortium name="Lawrence Berkeley National Laboratory"/>
            <person name="Harder C.B."/>
            <person name="Miyauchi S."/>
            <person name="Viragh M."/>
            <person name="Kuo A."/>
            <person name="Thoen E."/>
            <person name="Andreopoulos B."/>
            <person name="Lu D."/>
            <person name="Skrede I."/>
            <person name="Drula E."/>
            <person name="Henrissat B."/>
            <person name="Morin E."/>
            <person name="Kohler A."/>
            <person name="Barry K."/>
            <person name="LaButti K."/>
            <person name="Morin E."/>
            <person name="Salamov A."/>
            <person name="Lipzen A."/>
            <person name="Mereny Z."/>
            <person name="Hegedus B."/>
            <person name="Baldrian P."/>
            <person name="Stursova M."/>
            <person name="Weitz H."/>
            <person name="Taylor A."/>
            <person name="Grigoriev I.V."/>
            <person name="Nagy L.G."/>
            <person name="Martin F."/>
            <person name="Kauserud H."/>
        </authorList>
    </citation>
    <scope>NUCLEOTIDE SEQUENCE</scope>
    <source>
        <strain evidence="4">9284</strain>
    </source>
</reference>